<organism evidence="1 2">
    <name type="scientific">Rosistilla oblonga</name>
    <dbReference type="NCBI Taxonomy" id="2527990"/>
    <lineage>
        <taxon>Bacteria</taxon>
        <taxon>Pseudomonadati</taxon>
        <taxon>Planctomycetota</taxon>
        <taxon>Planctomycetia</taxon>
        <taxon>Pirellulales</taxon>
        <taxon>Pirellulaceae</taxon>
        <taxon>Rosistilla</taxon>
    </lineage>
</organism>
<proteinExistence type="predicted"/>
<reference evidence="1 2" key="1">
    <citation type="submission" date="2019-02" db="EMBL/GenBank/DDBJ databases">
        <title>Deep-cultivation of Planctomycetes and their phenomic and genomic characterization uncovers novel biology.</title>
        <authorList>
            <person name="Wiegand S."/>
            <person name="Jogler M."/>
            <person name="Boedeker C."/>
            <person name="Pinto D."/>
            <person name="Vollmers J."/>
            <person name="Rivas-Marin E."/>
            <person name="Kohn T."/>
            <person name="Peeters S.H."/>
            <person name="Heuer A."/>
            <person name="Rast P."/>
            <person name="Oberbeckmann S."/>
            <person name="Bunk B."/>
            <person name="Jeske O."/>
            <person name="Meyerdierks A."/>
            <person name="Storesund J.E."/>
            <person name="Kallscheuer N."/>
            <person name="Luecker S."/>
            <person name="Lage O.M."/>
            <person name="Pohl T."/>
            <person name="Merkel B.J."/>
            <person name="Hornburger P."/>
            <person name="Mueller R.-W."/>
            <person name="Bruemmer F."/>
            <person name="Labrenz M."/>
            <person name="Spormann A.M."/>
            <person name="Op den Camp H."/>
            <person name="Overmann J."/>
            <person name="Amann R."/>
            <person name="Jetten M.S.M."/>
            <person name="Mascher T."/>
            <person name="Medema M.H."/>
            <person name="Devos D.P."/>
            <person name="Kaster A.-K."/>
            <person name="Ovreas L."/>
            <person name="Rohde M."/>
            <person name="Galperin M.Y."/>
            <person name="Jogler C."/>
        </authorList>
    </citation>
    <scope>NUCLEOTIDE SEQUENCE [LARGE SCALE GENOMIC DNA]</scope>
    <source>
        <strain evidence="1 2">Mal33</strain>
    </source>
</reference>
<protein>
    <submittedName>
        <fullName evidence="1">Uncharacterized protein</fullName>
    </submittedName>
</protein>
<keyword evidence="2" id="KW-1185">Reference proteome</keyword>
<dbReference type="AlphaFoldDB" id="A0A518J1W1"/>
<accession>A0A518J1W1</accession>
<name>A0A518J1W1_9BACT</name>
<dbReference type="Gene3D" id="3.40.50.300">
    <property type="entry name" value="P-loop containing nucleotide triphosphate hydrolases"/>
    <property type="match status" value="1"/>
</dbReference>
<dbReference type="InterPro" id="IPR027417">
    <property type="entry name" value="P-loop_NTPase"/>
</dbReference>
<dbReference type="EMBL" id="CP036318">
    <property type="protein sequence ID" value="QDV59325.1"/>
    <property type="molecule type" value="Genomic_DNA"/>
</dbReference>
<gene>
    <name evidence="1" type="ORF">Mal33_53530</name>
</gene>
<dbReference type="Proteomes" id="UP000316770">
    <property type="component" value="Chromosome"/>
</dbReference>
<evidence type="ECO:0000313" key="2">
    <source>
        <dbReference type="Proteomes" id="UP000316770"/>
    </source>
</evidence>
<sequence length="95" mass="10919">MLFSLVEWIDSQNSYLDRIQESLDPLQLVYERDLDTCEQHKSTFLRCCDYLSVAPAEPVTRHLRQSAPNWTDDIANIAEIVAKFQGTPFEALVDS</sequence>
<evidence type="ECO:0000313" key="1">
    <source>
        <dbReference type="EMBL" id="QDV59325.1"/>
    </source>
</evidence>